<name>A0A285J3G6_9ACTN</name>
<feature type="compositionally biased region" description="Low complexity" evidence="1">
    <location>
        <begin position="36"/>
        <end position="52"/>
    </location>
</feature>
<reference evidence="2 3" key="1">
    <citation type="submission" date="2017-09" db="EMBL/GenBank/DDBJ databases">
        <authorList>
            <person name="Ehlers B."/>
            <person name="Leendertz F.H."/>
        </authorList>
    </citation>
    <scope>NUCLEOTIDE SEQUENCE [LARGE SCALE GENOMIC DNA]</scope>
    <source>
        <strain evidence="2 3">CGMCC 4.6857</strain>
    </source>
</reference>
<organism evidence="2 3">
    <name type="scientific">Paractinoplanes atraurantiacus</name>
    <dbReference type="NCBI Taxonomy" id="1036182"/>
    <lineage>
        <taxon>Bacteria</taxon>
        <taxon>Bacillati</taxon>
        <taxon>Actinomycetota</taxon>
        <taxon>Actinomycetes</taxon>
        <taxon>Micromonosporales</taxon>
        <taxon>Micromonosporaceae</taxon>
        <taxon>Paractinoplanes</taxon>
    </lineage>
</organism>
<accession>A0A285J3G6</accession>
<keyword evidence="3" id="KW-1185">Reference proteome</keyword>
<dbReference type="RefSeq" id="WP_143234979.1">
    <property type="nucleotide sequence ID" value="NZ_OBDY01000015.1"/>
</dbReference>
<evidence type="ECO:0000256" key="1">
    <source>
        <dbReference type="SAM" id="MobiDB-lite"/>
    </source>
</evidence>
<protein>
    <submittedName>
        <fullName evidence="2">Uncharacterized protein</fullName>
    </submittedName>
</protein>
<gene>
    <name evidence="2" type="ORF">SAMN05421748_115181</name>
</gene>
<evidence type="ECO:0000313" key="3">
    <source>
        <dbReference type="Proteomes" id="UP000219612"/>
    </source>
</evidence>
<dbReference type="AlphaFoldDB" id="A0A285J3G6"/>
<sequence length="80" mass="7952">MTNPQVPGLPVAAELAAERTREDVESSENAEGGALVGASDAEADAARSGADADLADPTRDSDGAAVGEADVEADKRRSGA</sequence>
<dbReference type="Proteomes" id="UP000219612">
    <property type="component" value="Unassembled WGS sequence"/>
</dbReference>
<proteinExistence type="predicted"/>
<dbReference type="EMBL" id="OBDY01000015">
    <property type="protein sequence ID" value="SNY54880.1"/>
    <property type="molecule type" value="Genomic_DNA"/>
</dbReference>
<feature type="region of interest" description="Disordered" evidence="1">
    <location>
        <begin position="1"/>
        <end position="80"/>
    </location>
</feature>
<evidence type="ECO:0000313" key="2">
    <source>
        <dbReference type="EMBL" id="SNY54880.1"/>
    </source>
</evidence>